<dbReference type="PANTHER" id="PTHR21340:SF0">
    <property type="entry name" value="BIS(5'-NUCLEOSYL)-TETRAPHOSPHATASE [ASYMMETRICAL]"/>
    <property type="match status" value="1"/>
</dbReference>
<dbReference type="PROSITE" id="PS00893">
    <property type="entry name" value="NUDIX_BOX"/>
    <property type="match status" value="1"/>
</dbReference>
<dbReference type="InterPro" id="IPR020084">
    <property type="entry name" value="NUDIX_hydrolase_CS"/>
</dbReference>
<keyword evidence="2 3" id="KW-0378">Hydrolase</keyword>
<organism evidence="5 6">
    <name type="scientific">Mesorhizobium temperatum</name>
    <dbReference type="NCBI Taxonomy" id="241416"/>
    <lineage>
        <taxon>Bacteria</taxon>
        <taxon>Pseudomonadati</taxon>
        <taxon>Pseudomonadota</taxon>
        <taxon>Alphaproteobacteria</taxon>
        <taxon>Hyphomicrobiales</taxon>
        <taxon>Phyllobacteriaceae</taxon>
        <taxon>Mesorhizobium</taxon>
    </lineage>
</organism>
<dbReference type="PRINTS" id="PR00502">
    <property type="entry name" value="NUDIXFAMILY"/>
</dbReference>
<feature type="domain" description="Nudix hydrolase" evidence="4">
    <location>
        <begin position="15"/>
        <end position="138"/>
    </location>
</feature>
<gene>
    <name evidence="5" type="ORF">CIT26_19980</name>
</gene>
<dbReference type="InterPro" id="IPR020476">
    <property type="entry name" value="Nudix_hydrolase"/>
</dbReference>
<name>A0A271LIE9_9HYPH</name>
<comment type="cofactor">
    <cofactor evidence="1">
        <name>Mg(2+)</name>
        <dbReference type="ChEBI" id="CHEBI:18420"/>
    </cofactor>
</comment>
<proteinExistence type="inferred from homology"/>
<dbReference type="EMBL" id="NPKJ01000057">
    <property type="protein sequence ID" value="PAQ07617.1"/>
    <property type="molecule type" value="Genomic_DNA"/>
</dbReference>
<evidence type="ECO:0000256" key="3">
    <source>
        <dbReference type="RuleBase" id="RU003476"/>
    </source>
</evidence>
<evidence type="ECO:0000313" key="6">
    <source>
        <dbReference type="Proteomes" id="UP000216442"/>
    </source>
</evidence>
<evidence type="ECO:0000256" key="2">
    <source>
        <dbReference type="ARBA" id="ARBA00022801"/>
    </source>
</evidence>
<dbReference type="PROSITE" id="PS51462">
    <property type="entry name" value="NUDIX"/>
    <property type="match status" value="1"/>
</dbReference>
<dbReference type="PANTHER" id="PTHR21340">
    <property type="entry name" value="DIADENOSINE 5,5-P1,P4-TETRAPHOSPHATE PYROPHOSPHOHYDROLASE MUTT"/>
    <property type="match status" value="1"/>
</dbReference>
<accession>A0A271LIE9</accession>
<dbReference type="Gene3D" id="3.90.79.10">
    <property type="entry name" value="Nucleoside Triphosphate Pyrophosphohydrolase"/>
    <property type="match status" value="1"/>
</dbReference>
<dbReference type="GO" id="GO:0004081">
    <property type="term" value="F:bis(5'-nucleosyl)-tetraphosphatase (asymmetrical) activity"/>
    <property type="evidence" value="ECO:0007669"/>
    <property type="project" value="TreeGrafter"/>
</dbReference>
<dbReference type="InterPro" id="IPR015797">
    <property type="entry name" value="NUDIX_hydrolase-like_dom_sf"/>
</dbReference>
<dbReference type="Proteomes" id="UP000216442">
    <property type="component" value="Unassembled WGS sequence"/>
</dbReference>
<sequence>MLEAALVTDRSPSETLTHAGGVVYRSRDGSVEFLLVTARRQPGEWVLPKGHIEEGEQPDQAAVREVEEEAGVRTRVVRPLGDLELVVYGQPQRIAFFLMLAAGDGEDREGRRFGWFGLEEALSRITFAESRELIARAAGLLEKAR</sequence>
<dbReference type="OrthoDB" id="7066910at2"/>
<keyword evidence="6" id="KW-1185">Reference proteome</keyword>
<protein>
    <recommendedName>
        <fullName evidence="4">Nudix hydrolase domain-containing protein</fullName>
    </recommendedName>
</protein>
<evidence type="ECO:0000256" key="1">
    <source>
        <dbReference type="ARBA" id="ARBA00001946"/>
    </source>
</evidence>
<comment type="caution">
    <text evidence="5">The sequence shown here is derived from an EMBL/GenBank/DDBJ whole genome shotgun (WGS) entry which is preliminary data.</text>
</comment>
<dbReference type="InterPro" id="IPR000086">
    <property type="entry name" value="NUDIX_hydrolase_dom"/>
</dbReference>
<dbReference type="SUPFAM" id="SSF55811">
    <property type="entry name" value="Nudix"/>
    <property type="match status" value="1"/>
</dbReference>
<dbReference type="Pfam" id="PF00293">
    <property type="entry name" value="NUDIX"/>
    <property type="match status" value="1"/>
</dbReference>
<evidence type="ECO:0000313" key="5">
    <source>
        <dbReference type="EMBL" id="PAQ07617.1"/>
    </source>
</evidence>
<dbReference type="GO" id="GO:0006167">
    <property type="term" value="P:AMP biosynthetic process"/>
    <property type="evidence" value="ECO:0007669"/>
    <property type="project" value="TreeGrafter"/>
</dbReference>
<dbReference type="AlphaFoldDB" id="A0A271LIE9"/>
<comment type="similarity">
    <text evidence="3">Belongs to the Nudix hydrolase family.</text>
</comment>
<evidence type="ECO:0000259" key="4">
    <source>
        <dbReference type="PROSITE" id="PS51462"/>
    </source>
</evidence>
<dbReference type="CDD" id="cd03673">
    <property type="entry name" value="NUDIX_Ap6A_hydrolase"/>
    <property type="match status" value="1"/>
</dbReference>
<dbReference type="InterPro" id="IPR051325">
    <property type="entry name" value="Nudix_hydrolase_domain"/>
</dbReference>
<dbReference type="GO" id="GO:0006754">
    <property type="term" value="P:ATP biosynthetic process"/>
    <property type="evidence" value="ECO:0007669"/>
    <property type="project" value="TreeGrafter"/>
</dbReference>
<reference evidence="5 6" key="1">
    <citation type="submission" date="2017-08" db="EMBL/GenBank/DDBJ databases">
        <title>Mesorhizobium wenxinae sp. nov., a novel rhizobial species isolated from root nodules of chickpea (Cicer arietinum L.).</title>
        <authorList>
            <person name="Zhang J."/>
        </authorList>
    </citation>
    <scope>NUCLEOTIDE SEQUENCE [LARGE SCALE GENOMIC DNA]</scope>
    <source>
        <strain evidence="5 6">SDW018</strain>
    </source>
</reference>